<dbReference type="PROSITE" id="PS00610">
    <property type="entry name" value="NA_NEUROTRAN_SYMP_1"/>
    <property type="match status" value="1"/>
</dbReference>
<evidence type="ECO:0000256" key="5">
    <source>
        <dbReference type="ARBA" id="ARBA00022989"/>
    </source>
</evidence>
<feature type="binding site" evidence="8">
    <location>
        <position position="663"/>
    </location>
    <ligand>
        <name>Na(+)</name>
        <dbReference type="ChEBI" id="CHEBI:29101"/>
        <label>1</label>
    </ligand>
</feature>
<sequence>MATNSELLVYAIFHVIRFVLNLNIFIAALLFILGGCFHDQLRSSKRQWLLFNICIAMIIFAIVNSIFSMLPFAPTYTTVLIAQVCTLQHFFEDIAQGQVAYSLVVFCVHQNGPEEWKNRSYLWFGTCIGIQWLCSYLLPLPQILMSNIYICLAIFPKQFFPIYSIAFLFALPVFLHLLIYIMENVCKKDELMNTQIYPAGHIEPVGYGPKSILAAIDYKSQQSISLYAVLEILPSLCLLLDIGLLYKMNKEVRKKITSFRRQNHAVEPTKTDLDTIATSEEDKDSHEWDRPLEFIFSLISNSVGLGNVWRFPYLAAKSGGGAFLIPYFILYFLIGAPIYYLELALGQFSSRGPATAFILAKGWQGVGFAMIINSVLCMLYYNVIISWALFYFVSSFRTNLLWKKCGYWWNDNVKCFVPGSGNSPHVSNNTMYNCTDSQYQNQTDYGCVEIKFTDRSTATEQFFYKLLLGKSERFEDFGTPQLYSTLALLASWIIVGLCIIRGVKSSGKVAYFTAIFPYIVLLILIIQSATLTGAVDGIKYYIIPNWDLVAKFETWQAAASQVFFSLGLSFGSLMAYSSSNKFNNNFFRQMCIVVSCDCFTGIFAGFAVFSTIGFLAAESKETVAKYAESSGPGLAFITYPEAISHMPASSFFSILFFLMLLALGLGSQFALTDVPITSIIELFPRFRSKRPHAVVITCVVSFLISLPFTCPGGIYLFELLMEYAANVSMVVVGFFEVYTIAYIYGFNRFMNDVKMMLGKRAAQYYLFLTWCIISPILMFVIILSKLLTAEPMKNNEGAGFEAYEYPQWSTILGWLIFVGCIIPIPIVYIYNYIKEYKNIGLKQIANPIGVGNGNELVEDNDYMKQPRYLEALTQNNSPRDDWGPKKRVNQYGLYAHLRKIEIINTNNEIRLPSTIEFPNRSFHPSEIDNNDSRF</sequence>
<dbReference type="EMBL" id="CAJNOI010001749">
    <property type="protein sequence ID" value="CAF1436507.1"/>
    <property type="molecule type" value="Genomic_DNA"/>
</dbReference>
<evidence type="ECO:0000256" key="1">
    <source>
        <dbReference type="ARBA" id="ARBA00004141"/>
    </source>
</evidence>
<feature type="transmembrane region" description="Helical" evidence="11">
    <location>
        <begin position="121"/>
        <end position="138"/>
    </location>
</feature>
<dbReference type="GO" id="GO:0015179">
    <property type="term" value="F:L-amino acid transmembrane transporter activity"/>
    <property type="evidence" value="ECO:0007669"/>
    <property type="project" value="TreeGrafter"/>
</dbReference>
<protein>
    <recommendedName>
        <fullName evidence="10">Transporter</fullName>
    </recommendedName>
</protein>
<evidence type="ECO:0000313" key="13">
    <source>
        <dbReference type="EMBL" id="CAF1626133.1"/>
    </source>
</evidence>
<dbReference type="InterPro" id="IPR037272">
    <property type="entry name" value="SNS_sf"/>
</dbReference>
<dbReference type="InterPro" id="IPR000175">
    <property type="entry name" value="Na/ntran_symport"/>
</dbReference>
<comment type="similarity">
    <text evidence="2 10">Belongs to the sodium:neurotransmitter symporter (SNF) (TC 2.A.22) family.</text>
</comment>
<evidence type="ECO:0000256" key="6">
    <source>
        <dbReference type="ARBA" id="ARBA00023136"/>
    </source>
</evidence>
<dbReference type="Proteomes" id="UP000663832">
    <property type="component" value="Unassembled WGS sequence"/>
</dbReference>
<evidence type="ECO:0000256" key="8">
    <source>
        <dbReference type="PIRSR" id="PIRSR600175-1"/>
    </source>
</evidence>
<reference evidence="12" key="1">
    <citation type="submission" date="2021-02" db="EMBL/GenBank/DDBJ databases">
        <authorList>
            <person name="Nowell W R."/>
        </authorList>
    </citation>
    <scope>NUCLEOTIDE SEQUENCE</scope>
</reference>
<gene>
    <name evidence="12" type="ORF">BJG266_LOCUS39645</name>
    <name evidence="13" type="ORF">QVE165_LOCUS56533</name>
</gene>
<dbReference type="PROSITE" id="PS50267">
    <property type="entry name" value="NA_NEUROTRAN_SYMP_3"/>
    <property type="match status" value="1"/>
</dbReference>
<evidence type="ECO:0000256" key="10">
    <source>
        <dbReference type="RuleBase" id="RU003732"/>
    </source>
</evidence>
<evidence type="ECO:0000313" key="12">
    <source>
        <dbReference type="EMBL" id="CAF1436507.1"/>
    </source>
</evidence>
<feature type="transmembrane region" description="Helical" evidence="11">
    <location>
        <begin position="811"/>
        <end position="833"/>
    </location>
</feature>
<keyword evidence="6 11" id="KW-0472">Membrane</keyword>
<dbReference type="GO" id="GO:0089718">
    <property type="term" value="P:amino acid import across plasma membrane"/>
    <property type="evidence" value="ECO:0007669"/>
    <property type="project" value="TreeGrafter"/>
</dbReference>
<proteinExistence type="inferred from homology"/>
<dbReference type="EMBL" id="CAJNOM010002078">
    <property type="protein sequence ID" value="CAF1626133.1"/>
    <property type="molecule type" value="Genomic_DNA"/>
</dbReference>
<feature type="transmembrane region" description="Helical" evidence="11">
    <location>
        <begin position="224"/>
        <end position="246"/>
    </location>
</feature>
<feature type="binding site" evidence="8">
    <location>
        <position position="565"/>
    </location>
    <ligand>
        <name>Na(+)</name>
        <dbReference type="ChEBI" id="CHEBI:29101"/>
        <label>1</label>
    </ligand>
</feature>
<evidence type="ECO:0000256" key="3">
    <source>
        <dbReference type="ARBA" id="ARBA00022448"/>
    </source>
</evidence>
<keyword evidence="9" id="KW-1015">Disulfide bond</keyword>
<feature type="binding site" evidence="8">
    <location>
        <position position="303"/>
    </location>
    <ligand>
        <name>Na(+)</name>
        <dbReference type="ChEBI" id="CHEBI:29101"/>
        <label>1</label>
    </ligand>
</feature>
<evidence type="ECO:0000256" key="7">
    <source>
        <dbReference type="ARBA" id="ARBA00023180"/>
    </source>
</evidence>
<accession>A0A815NA68</accession>
<comment type="caution">
    <text evidence="12">The sequence shown here is derived from an EMBL/GenBank/DDBJ whole genome shotgun (WGS) entry which is preliminary data.</text>
</comment>
<dbReference type="GO" id="GO:0046872">
    <property type="term" value="F:metal ion binding"/>
    <property type="evidence" value="ECO:0007669"/>
    <property type="project" value="UniProtKB-KW"/>
</dbReference>
<feature type="transmembrane region" description="Helical" evidence="11">
    <location>
        <begin position="49"/>
        <end position="70"/>
    </location>
</feature>
<feature type="transmembrane region" description="Helical" evidence="11">
    <location>
        <begin position="555"/>
        <end position="578"/>
    </location>
</feature>
<feature type="transmembrane region" description="Helical" evidence="11">
    <location>
        <begin position="323"/>
        <end position="345"/>
    </location>
</feature>
<keyword evidence="7" id="KW-0325">Glycoprotein</keyword>
<evidence type="ECO:0000256" key="11">
    <source>
        <dbReference type="SAM" id="Phobius"/>
    </source>
</evidence>
<dbReference type="Proteomes" id="UP000663877">
    <property type="component" value="Unassembled WGS sequence"/>
</dbReference>
<dbReference type="Pfam" id="PF00209">
    <property type="entry name" value="SNF"/>
    <property type="match status" value="1"/>
</dbReference>
<feature type="transmembrane region" description="Helical" evidence="11">
    <location>
        <begin position="366"/>
        <end position="393"/>
    </location>
</feature>
<dbReference type="GO" id="GO:0005886">
    <property type="term" value="C:plasma membrane"/>
    <property type="evidence" value="ECO:0007669"/>
    <property type="project" value="TreeGrafter"/>
</dbReference>
<keyword evidence="4 10" id="KW-0812">Transmembrane</keyword>
<feature type="transmembrane region" description="Helical" evidence="11">
    <location>
        <begin position="590"/>
        <end position="616"/>
    </location>
</feature>
<feature type="transmembrane region" description="Helical" evidence="11">
    <location>
        <begin position="764"/>
        <end position="783"/>
    </location>
</feature>
<comment type="subcellular location">
    <subcellularLocation>
        <location evidence="1">Membrane</location>
        <topology evidence="1">Multi-pass membrane protein</topology>
    </subcellularLocation>
</comment>
<feature type="binding site" evidence="8">
    <location>
        <position position="667"/>
    </location>
    <ligand>
        <name>Na(+)</name>
        <dbReference type="ChEBI" id="CHEBI:29101"/>
        <label>1</label>
    </ligand>
</feature>
<evidence type="ECO:0000256" key="2">
    <source>
        <dbReference type="ARBA" id="ARBA00006459"/>
    </source>
</evidence>
<keyword evidence="8" id="KW-0915">Sodium</keyword>
<keyword evidence="14" id="KW-1185">Reference proteome</keyword>
<dbReference type="GO" id="GO:0005283">
    <property type="term" value="F:amino acid:sodium symporter activity"/>
    <property type="evidence" value="ECO:0007669"/>
    <property type="project" value="TreeGrafter"/>
</dbReference>
<feature type="transmembrane region" description="Helical" evidence="11">
    <location>
        <begin position="159"/>
        <end position="182"/>
    </location>
</feature>
<keyword evidence="10" id="KW-0769">Symport</keyword>
<feature type="transmembrane region" description="Helical" evidence="11">
    <location>
        <begin position="651"/>
        <end position="672"/>
    </location>
</feature>
<feature type="transmembrane region" description="Helical" evidence="11">
    <location>
        <begin position="12"/>
        <end position="37"/>
    </location>
</feature>
<evidence type="ECO:0000256" key="9">
    <source>
        <dbReference type="PIRSR" id="PIRSR600175-2"/>
    </source>
</evidence>
<keyword evidence="5 11" id="KW-1133">Transmembrane helix</keyword>
<dbReference type="AlphaFoldDB" id="A0A815NA68"/>
<organism evidence="12 15">
    <name type="scientific">Adineta steineri</name>
    <dbReference type="NCBI Taxonomy" id="433720"/>
    <lineage>
        <taxon>Eukaryota</taxon>
        <taxon>Metazoa</taxon>
        <taxon>Spiralia</taxon>
        <taxon>Gnathifera</taxon>
        <taxon>Rotifera</taxon>
        <taxon>Eurotatoria</taxon>
        <taxon>Bdelloidea</taxon>
        <taxon>Adinetida</taxon>
        <taxon>Adinetidae</taxon>
        <taxon>Adineta</taxon>
    </lineage>
</organism>
<keyword evidence="3 10" id="KW-0813">Transport</keyword>
<evidence type="ECO:0000313" key="14">
    <source>
        <dbReference type="Proteomes" id="UP000663832"/>
    </source>
</evidence>
<feature type="disulfide bond" evidence="9">
    <location>
        <begin position="405"/>
        <end position="415"/>
    </location>
</feature>
<dbReference type="PANTHER" id="PTHR11616:SF321">
    <property type="entry name" value="SODIUM-DEPENDENT NUTRIENT AMINO ACID TRANSPORTER 1-RELATED"/>
    <property type="match status" value="1"/>
</dbReference>
<evidence type="ECO:0000256" key="4">
    <source>
        <dbReference type="ARBA" id="ARBA00022692"/>
    </source>
</evidence>
<dbReference type="OrthoDB" id="6581954at2759"/>
<feature type="transmembrane region" description="Helical" evidence="11">
    <location>
        <begin position="723"/>
        <end position="744"/>
    </location>
</feature>
<keyword evidence="8" id="KW-0479">Metal-binding</keyword>
<feature type="transmembrane region" description="Helical" evidence="11">
    <location>
        <begin position="515"/>
        <end position="535"/>
    </location>
</feature>
<name>A0A815NA68_9BILA</name>
<dbReference type="PRINTS" id="PR00176">
    <property type="entry name" value="NANEUSMPORT"/>
</dbReference>
<dbReference type="PANTHER" id="PTHR11616">
    <property type="entry name" value="SODIUM/CHLORIDE DEPENDENT TRANSPORTER"/>
    <property type="match status" value="1"/>
</dbReference>
<dbReference type="SUPFAM" id="SSF161070">
    <property type="entry name" value="SNF-like"/>
    <property type="match status" value="1"/>
</dbReference>
<evidence type="ECO:0000313" key="15">
    <source>
        <dbReference type="Proteomes" id="UP000663877"/>
    </source>
</evidence>
<feature type="binding site" evidence="8">
    <location>
        <position position="307"/>
    </location>
    <ligand>
        <name>Na(+)</name>
        <dbReference type="ChEBI" id="CHEBI:29101"/>
        <label>1</label>
    </ligand>
</feature>
<feature type="transmembrane region" description="Helical" evidence="11">
    <location>
        <begin position="693"/>
        <end position="717"/>
    </location>
</feature>